<keyword evidence="4 7" id="KW-1133">Transmembrane helix</keyword>
<reference evidence="8 9" key="1">
    <citation type="submission" date="2014-02" db="EMBL/GenBank/DDBJ databases">
        <title>Draft genome sequence of Lysinibacillus massiliensis CCUG 49529.</title>
        <authorList>
            <person name="Zhang F."/>
            <person name="Wang G."/>
            <person name="Zhang L."/>
        </authorList>
    </citation>
    <scope>NUCLEOTIDE SEQUENCE [LARGE SCALE GENOMIC DNA]</scope>
    <source>
        <strain evidence="8 9">CCUG 49529</strain>
    </source>
</reference>
<feature type="transmembrane region" description="Helical" evidence="7">
    <location>
        <begin position="229"/>
        <end position="253"/>
    </location>
</feature>
<protein>
    <submittedName>
        <fullName evidence="8">Formate/nitrite transporter</fullName>
    </submittedName>
</protein>
<evidence type="ECO:0000256" key="6">
    <source>
        <dbReference type="ARBA" id="ARBA00049660"/>
    </source>
</evidence>
<dbReference type="PANTHER" id="PTHR30520">
    <property type="entry name" value="FORMATE TRANSPORTER-RELATED"/>
    <property type="match status" value="1"/>
</dbReference>
<dbReference type="Proteomes" id="UP000030595">
    <property type="component" value="Unassembled WGS sequence"/>
</dbReference>
<feature type="transmembrane region" description="Helical" evidence="7">
    <location>
        <begin position="187"/>
        <end position="217"/>
    </location>
</feature>
<sequence length="265" mass="29264">MGMDYTPKEIAEITIQKGVEKASMSLPNMFYLGFLGGAFISLGFLGCIRMMGTMPEEWGSLVTFMGASVFPLGLILILLGGGELVTGNMMSVSMSYMAKKVRLMQLIRNWFWITLFNLLGALFVAYFFGHFLGLTEGAFLEKTVQTANGKVTATFWQALVSGIGCNWLVAMAVWLCTGAKTFIGKTLAIWFPIMAFVLIGFQHVVANMFIIPAAIFAGELSWLLFIKNILPVFLGNAIGAVIFVSMFYFNAYIKVKNEDQHKSNV</sequence>
<comment type="caution">
    <text evidence="8">The sequence shown here is derived from an EMBL/GenBank/DDBJ whole genome shotgun (WGS) entry which is preliminary data.</text>
</comment>
<feature type="transmembrane region" description="Helical" evidence="7">
    <location>
        <begin position="30"/>
        <end position="52"/>
    </location>
</feature>
<dbReference type="InterPro" id="IPR023271">
    <property type="entry name" value="Aquaporin-like"/>
</dbReference>
<dbReference type="GO" id="GO:0005886">
    <property type="term" value="C:plasma membrane"/>
    <property type="evidence" value="ECO:0007669"/>
    <property type="project" value="TreeGrafter"/>
</dbReference>
<evidence type="ECO:0000256" key="1">
    <source>
        <dbReference type="ARBA" id="ARBA00004141"/>
    </source>
</evidence>
<evidence type="ECO:0000256" key="2">
    <source>
        <dbReference type="ARBA" id="ARBA00022448"/>
    </source>
</evidence>
<evidence type="ECO:0000256" key="5">
    <source>
        <dbReference type="ARBA" id="ARBA00023136"/>
    </source>
</evidence>
<dbReference type="Pfam" id="PF01226">
    <property type="entry name" value="Form_Nir_trans"/>
    <property type="match status" value="1"/>
</dbReference>
<dbReference type="InterPro" id="IPR000292">
    <property type="entry name" value="For/NO2_transpt"/>
</dbReference>
<evidence type="ECO:0000313" key="8">
    <source>
        <dbReference type="EMBL" id="KGR90923.1"/>
    </source>
</evidence>
<dbReference type="GO" id="GO:0015499">
    <property type="term" value="F:formate transmembrane transporter activity"/>
    <property type="evidence" value="ECO:0007669"/>
    <property type="project" value="TreeGrafter"/>
</dbReference>
<proteinExistence type="inferred from homology"/>
<organism evidence="8 9">
    <name type="scientific">Ureibacillus massiliensis 4400831 = CIP 108448 = CCUG 49529</name>
    <dbReference type="NCBI Taxonomy" id="1211035"/>
    <lineage>
        <taxon>Bacteria</taxon>
        <taxon>Bacillati</taxon>
        <taxon>Bacillota</taxon>
        <taxon>Bacilli</taxon>
        <taxon>Bacillales</taxon>
        <taxon>Caryophanaceae</taxon>
        <taxon>Ureibacillus</taxon>
    </lineage>
</organism>
<dbReference type="AlphaFoldDB" id="A0A0A3J6Y0"/>
<dbReference type="Gene3D" id="1.20.1080.10">
    <property type="entry name" value="Glycerol uptake facilitator protein"/>
    <property type="match status" value="1"/>
</dbReference>
<dbReference type="EMBL" id="JPVQ01000012">
    <property type="protein sequence ID" value="KGR90923.1"/>
    <property type="molecule type" value="Genomic_DNA"/>
</dbReference>
<comment type="subcellular location">
    <subcellularLocation>
        <location evidence="1">Membrane</location>
        <topology evidence="1">Multi-pass membrane protein</topology>
    </subcellularLocation>
</comment>
<evidence type="ECO:0000256" key="4">
    <source>
        <dbReference type="ARBA" id="ARBA00022989"/>
    </source>
</evidence>
<accession>A0A0A3J6Y0</accession>
<feature type="transmembrane region" description="Helical" evidence="7">
    <location>
        <begin position="154"/>
        <end position="175"/>
    </location>
</feature>
<keyword evidence="2" id="KW-0813">Transport</keyword>
<dbReference type="PANTHER" id="PTHR30520:SF6">
    <property type="entry name" value="FORMATE_NITRATE FAMILY TRANSPORTER (EUROFUNG)"/>
    <property type="match status" value="1"/>
</dbReference>
<feature type="transmembrane region" description="Helical" evidence="7">
    <location>
        <begin position="110"/>
        <end position="134"/>
    </location>
</feature>
<evidence type="ECO:0000256" key="7">
    <source>
        <dbReference type="SAM" id="Phobius"/>
    </source>
</evidence>
<evidence type="ECO:0000256" key="3">
    <source>
        <dbReference type="ARBA" id="ARBA00022692"/>
    </source>
</evidence>
<keyword evidence="3 7" id="KW-0812">Transmembrane</keyword>
<dbReference type="FunFam" id="1.20.1080.10:FF:000011">
    <property type="entry name" value="Formate family transporter"/>
    <property type="match status" value="1"/>
</dbReference>
<evidence type="ECO:0000313" key="9">
    <source>
        <dbReference type="Proteomes" id="UP000030595"/>
    </source>
</evidence>
<keyword evidence="5 7" id="KW-0472">Membrane</keyword>
<comment type="similarity">
    <text evidence="6">Belongs to the FNT transporter (TC 1.A.16) family.</text>
</comment>
<feature type="transmembrane region" description="Helical" evidence="7">
    <location>
        <begin position="64"/>
        <end position="89"/>
    </location>
</feature>
<gene>
    <name evidence="8" type="ORF">CD30_08485</name>
</gene>
<dbReference type="eggNOG" id="COG2116">
    <property type="taxonomic scope" value="Bacteria"/>
</dbReference>
<keyword evidence="9" id="KW-1185">Reference proteome</keyword>
<name>A0A0A3J6Y0_9BACL</name>